<keyword evidence="5 10" id="KW-0547">Nucleotide-binding</keyword>
<proteinExistence type="inferred from homology"/>
<evidence type="ECO:0000256" key="1">
    <source>
        <dbReference type="ARBA" id="ARBA00022490"/>
    </source>
</evidence>
<reference evidence="13 14" key="1">
    <citation type="submission" date="2012-09" db="EMBL/GenBank/DDBJ databases">
        <title>Draft Genome Sequences of 6 Strains from Genus Thauera.</title>
        <authorList>
            <person name="Liu B."/>
            <person name="Shapleigh J.P."/>
            <person name="Frostegard A.H."/>
        </authorList>
    </citation>
    <scope>NUCLEOTIDE SEQUENCE [LARGE SCALE GENOMIC DNA]</scope>
    <source>
        <strain evidence="14">47Lol / DSM 12138</strain>
    </source>
</reference>
<keyword evidence="6 10" id="KW-0378">Hydrolase</keyword>
<sequence length="325" mass="34992">MSQKKRHGNKEKDGTLAGLIVAAFGRHYEVATPAGLLQCYTRGKKSSFACGDRVEVVPGGDGQGVIDALTPRHNLLWRSDAFREKLIAANLSHILIVVATEPGFSDLLVSRCIAAAESQDITPIIVLNKADLGERLDASRAQLAPFRALGYEVIEISALQGAAGLRERLAGLHAILVGQSGMGKSTLTNALIPEARAATREISEALDSGKHTTTFARLYALDEPTAAGEQVRKSAGNVEGGWLIDSPGLQVFGLAHLDADELAESFVEFRPLLGQCRFRDCRHEAEPGCALLAALADGRIAPRRFEHYRAIRAEIAEAKRLNPGW</sequence>
<gene>
    <name evidence="10" type="primary">rsgA</name>
    <name evidence="13" type="ORF">C666_09380</name>
</gene>
<dbReference type="EMBL" id="AMXE01000029">
    <property type="protein sequence ID" value="ENO88132.1"/>
    <property type="molecule type" value="Genomic_DNA"/>
</dbReference>
<dbReference type="RefSeq" id="WP_004337506.1">
    <property type="nucleotide sequence ID" value="NZ_AMXE01000029.1"/>
</dbReference>
<comment type="cofactor">
    <cofactor evidence="10">
        <name>Zn(2+)</name>
        <dbReference type="ChEBI" id="CHEBI:29105"/>
    </cofactor>
    <text evidence="10">Binds 1 zinc ion per subunit.</text>
</comment>
<keyword evidence="4 10" id="KW-0699">rRNA-binding</keyword>
<evidence type="ECO:0000256" key="4">
    <source>
        <dbReference type="ARBA" id="ARBA00022730"/>
    </source>
</evidence>
<evidence type="ECO:0000256" key="8">
    <source>
        <dbReference type="ARBA" id="ARBA00022884"/>
    </source>
</evidence>
<dbReference type="CDD" id="cd01854">
    <property type="entry name" value="YjeQ_EngC"/>
    <property type="match status" value="1"/>
</dbReference>
<dbReference type="InterPro" id="IPR031944">
    <property type="entry name" value="RsgA_N"/>
</dbReference>
<keyword evidence="7 10" id="KW-0862">Zinc</keyword>
<comment type="subcellular location">
    <subcellularLocation>
        <location evidence="10">Cytoplasm</location>
    </subcellularLocation>
</comment>
<keyword evidence="3 10" id="KW-0479">Metal-binding</keyword>
<dbReference type="Proteomes" id="UP000013232">
    <property type="component" value="Unassembled WGS sequence"/>
</dbReference>
<feature type="binding site" evidence="10">
    <location>
        <position position="289"/>
    </location>
    <ligand>
        <name>Zn(2+)</name>
        <dbReference type="ChEBI" id="CHEBI:29105"/>
    </ligand>
</feature>
<organism evidence="13 14">
    <name type="scientific">Thauera linaloolentis (strain DSM 12138 / JCM 21573 / CCUG 41526 / CIP 105981 / IAM 15112 / NBRC 102519 / 47Lol)</name>
    <dbReference type="NCBI Taxonomy" id="1123367"/>
    <lineage>
        <taxon>Bacteria</taxon>
        <taxon>Pseudomonadati</taxon>
        <taxon>Pseudomonadota</taxon>
        <taxon>Betaproteobacteria</taxon>
        <taxon>Rhodocyclales</taxon>
        <taxon>Zoogloeaceae</taxon>
        <taxon>Thauera</taxon>
    </lineage>
</organism>
<feature type="binding site" evidence="10">
    <location>
        <position position="283"/>
    </location>
    <ligand>
        <name>Zn(2+)</name>
        <dbReference type="ChEBI" id="CHEBI:29105"/>
    </ligand>
</feature>
<dbReference type="eggNOG" id="COG1162">
    <property type="taxonomic scope" value="Bacteria"/>
</dbReference>
<dbReference type="OrthoDB" id="9809485at2"/>
<dbReference type="EC" id="3.6.1.-" evidence="10"/>
<dbReference type="PROSITE" id="PS50936">
    <property type="entry name" value="ENGC_GTPASE"/>
    <property type="match status" value="1"/>
</dbReference>
<dbReference type="AlphaFoldDB" id="N6Z0H8"/>
<comment type="function">
    <text evidence="10">One of several proteins that assist in the late maturation steps of the functional core of the 30S ribosomal subunit. Helps release RbfA from mature subunits. May play a role in the assembly of ribosomal proteins into the subunit. Circularly permuted GTPase that catalyzes slow GTP hydrolysis, GTPase activity is stimulated by the 30S ribosomal subunit.</text>
</comment>
<dbReference type="STRING" id="1123367.GCA_000621305_01361"/>
<name>N6Z0H8_THAL4</name>
<dbReference type="Gene3D" id="3.40.50.300">
    <property type="entry name" value="P-loop containing nucleotide triphosphate hydrolases"/>
    <property type="match status" value="1"/>
</dbReference>
<dbReference type="InterPro" id="IPR012340">
    <property type="entry name" value="NA-bd_OB-fold"/>
</dbReference>
<evidence type="ECO:0000256" key="5">
    <source>
        <dbReference type="ARBA" id="ARBA00022741"/>
    </source>
</evidence>
<evidence type="ECO:0000313" key="13">
    <source>
        <dbReference type="EMBL" id="ENO88132.1"/>
    </source>
</evidence>
<evidence type="ECO:0000313" key="14">
    <source>
        <dbReference type="Proteomes" id="UP000013232"/>
    </source>
</evidence>
<dbReference type="Pfam" id="PF03193">
    <property type="entry name" value="RsgA_GTPase"/>
    <property type="match status" value="1"/>
</dbReference>
<dbReference type="InterPro" id="IPR010914">
    <property type="entry name" value="RsgA_GTPase_dom"/>
</dbReference>
<protein>
    <recommendedName>
        <fullName evidence="10">Small ribosomal subunit biogenesis GTPase RsgA</fullName>
        <ecNumber evidence="10">3.6.1.-</ecNumber>
    </recommendedName>
</protein>
<dbReference type="GO" id="GO:0042274">
    <property type="term" value="P:ribosomal small subunit biogenesis"/>
    <property type="evidence" value="ECO:0007669"/>
    <property type="project" value="UniProtKB-UniRule"/>
</dbReference>
<comment type="subunit">
    <text evidence="10">Monomer. Associates with 30S ribosomal subunit, binds 16S rRNA.</text>
</comment>
<keyword evidence="8 10" id="KW-0694">RNA-binding</keyword>
<dbReference type="PROSITE" id="PS51721">
    <property type="entry name" value="G_CP"/>
    <property type="match status" value="1"/>
</dbReference>
<evidence type="ECO:0000256" key="6">
    <source>
        <dbReference type="ARBA" id="ARBA00022801"/>
    </source>
</evidence>
<keyword evidence="14" id="KW-1185">Reference proteome</keyword>
<dbReference type="SUPFAM" id="SSF50249">
    <property type="entry name" value="Nucleic acid-binding proteins"/>
    <property type="match status" value="1"/>
</dbReference>
<dbReference type="NCBIfam" id="TIGR00157">
    <property type="entry name" value="ribosome small subunit-dependent GTPase A"/>
    <property type="match status" value="1"/>
</dbReference>
<comment type="similarity">
    <text evidence="10">Belongs to the TRAFAC class YlqF/YawG GTPase family. RsgA subfamily.</text>
</comment>
<dbReference type="PANTHER" id="PTHR32120">
    <property type="entry name" value="SMALL RIBOSOMAL SUBUNIT BIOGENESIS GTPASE RSGA"/>
    <property type="match status" value="1"/>
</dbReference>
<feature type="binding site" evidence="10">
    <location>
        <position position="281"/>
    </location>
    <ligand>
        <name>Zn(2+)</name>
        <dbReference type="ChEBI" id="CHEBI:29105"/>
    </ligand>
</feature>
<dbReference type="CDD" id="cd04466">
    <property type="entry name" value="S1_YloQ_GTPase"/>
    <property type="match status" value="1"/>
</dbReference>
<feature type="binding site" evidence="10">
    <location>
        <begin position="178"/>
        <end position="186"/>
    </location>
    <ligand>
        <name>GTP</name>
        <dbReference type="ChEBI" id="CHEBI:37565"/>
    </ligand>
</feature>
<evidence type="ECO:0000256" key="2">
    <source>
        <dbReference type="ARBA" id="ARBA00022517"/>
    </source>
</evidence>
<feature type="domain" description="CP-type G" evidence="12">
    <location>
        <begin position="73"/>
        <end position="252"/>
    </location>
</feature>
<dbReference type="InterPro" id="IPR030378">
    <property type="entry name" value="G_CP_dom"/>
</dbReference>
<accession>N6Z0H8</accession>
<keyword evidence="9 10" id="KW-0342">GTP-binding</keyword>
<feature type="binding site" evidence="10">
    <location>
        <begin position="128"/>
        <end position="131"/>
    </location>
    <ligand>
        <name>GTP</name>
        <dbReference type="ChEBI" id="CHEBI:37565"/>
    </ligand>
</feature>
<dbReference type="Gene3D" id="1.10.40.50">
    <property type="entry name" value="Probable gtpase engc, domain 3"/>
    <property type="match status" value="1"/>
</dbReference>
<feature type="domain" description="EngC GTPase" evidence="11">
    <location>
        <begin position="89"/>
        <end position="250"/>
    </location>
</feature>
<dbReference type="HAMAP" id="MF_01820">
    <property type="entry name" value="GTPase_RsgA"/>
    <property type="match status" value="1"/>
</dbReference>
<dbReference type="GO" id="GO:0046872">
    <property type="term" value="F:metal ion binding"/>
    <property type="evidence" value="ECO:0007669"/>
    <property type="project" value="UniProtKB-KW"/>
</dbReference>
<dbReference type="PANTHER" id="PTHR32120:SF11">
    <property type="entry name" value="SMALL RIBOSOMAL SUBUNIT BIOGENESIS GTPASE RSGA 1, MITOCHONDRIAL-RELATED"/>
    <property type="match status" value="1"/>
</dbReference>
<evidence type="ECO:0000256" key="10">
    <source>
        <dbReference type="HAMAP-Rule" id="MF_01820"/>
    </source>
</evidence>
<dbReference type="InterPro" id="IPR027417">
    <property type="entry name" value="P-loop_NTPase"/>
</dbReference>
<dbReference type="GO" id="GO:0005737">
    <property type="term" value="C:cytoplasm"/>
    <property type="evidence" value="ECO:0007669"/>
    <property type="project" value="UniProtKB-SubCell"/>
</dbReference>
<evidence type="ECO:0000256" key="9">
    <source>
        <dbReference type="ARBA" id="ARBA00023134"/>
    </source>
</evidence>
<feature type="binding site" evidence="10">
    <location>
        <position position="276"/>
    </location>
    <ligand>
        <name>Zn(2+)</name>
        <dbReference type="ChEBI" id="CHEBI:29105"/>
    </ligand>
</feature>
<dbReference type="GO" id="GO:0003924">
    <property type="term" value="F:GTPase activity"/>
    <property type="evidence" value="ECO:0007669"/>
    <property type="project" value="UniProtKB-UniRule"/>
</dbReference>
<keyword evidence="2 10" id="KW-0690">Ribosome biogenesis</keyword>
<evidence type="ECO:0000259" key="11">
    <source>
        <dbReference type="PROSITE" id="PS50936"/>
    </source>
</evidence>
<dbReference type="InterPro" id="IPR004881">
    <property type="entry name" value="Ribosome_biogen_GTPase_RsgA"/>
</dbReference>
<dbReference type="GO" id="GO:0005525">
    <property type="term" value="F:GTP binding"/>
    <property type="evidence" value="ECO:0007669"/>
    <property type="project" value="UniProtKB-UniRule"/>
</dbReference>
<keyword evidence="1 10" id="KW-0963">Cytoplasm</keyword>
<dbReference type="SUPFAM" id="SSF52540">
    <property type="entry name" value="P-loop containing nucleoside triphosphate hydrolases"/>
    <property type="match status" value="1"/>
</dbReference>
<dbReference type="Gene3D" id="2.40.50.140">
    <property type="entry name" value="Nucleic acid-binding proteins"/>
    <property type="match status" value="1"/>
</dbReference>
<evidence type="ECO:0000256" key="3">
    <source>
        <dbReference type="ARBA" id="ARBA00022723"/>
    </source>
</evidence>
<comment type="caution">
    <text evidence="13">The sequence shown here is derived from an EMBL/GenBank/DDBJ whole genome shotgun (WGS) entry which is preliminary data.</text>
</comment>
<evidence type="ECO:0000259" key="12">
    <source>
        <dbReference type="PROSITE" id="PS51721"/>
    </source>
</evidence>
<dbReference type="GO" id="GO:0019843">
    <property type="term" value="F:rRNA binding"/>
    <property type="evidence" value="ECO:0007669"/>
    <property type="project" value="UniProtKB-KW"/>
</dbReference>
<evidence type="ECO:0000256" key="7">
    <source>
        <dbReference type="ARBA" id="ARBA00022833"/>
    </source>
</evidence>